<feature type="region of interest" description="Disordered" evidence="1">
    <location>
        <begin position="415"/>
        <end position="466"/>
    </location>
</feature>
<feature type="region of interest" description="Disordered" evidence="1">
    <location>
        <begin position="248"/>
        <end position="337"/>
    </location>
</feature>
<dbReference type="InterPro" id="IPR025124">
    <property type="entry name" value="Gag1-like_clamp"/>
</dbReference>
<dbReference type="PANTHER" id="PTHR28065:SF1">
    <property type="entry name" value="DUF4050 DOMAIN-CONTAINING PROTEIN"/>
    <property type="match status" value="1"/>
</dbReference>
<dbReference type="InterPro" id="IPR053274">
    <property type="entry name" value="Fluconazole_resistance"/>
</dbReference>
<evidence type="ECO:0000259" key="2">
    <source>
        <dbReference type="Pfam" id="PF13259"/>
    </source>
</evidence>
<dbReference type="Proteomes" id="UP000028524">
    <property type="component" value="Unassembled WGS sequence"/>
</dbReference>
<dbReference type="PANTHER" id="PTHR28065">
    <property type="entry name" value="FREQUENIN"/>
    <property type="match status" value="1"/>
</dbReference>
<feature type="compositionally biased region" description="Basic and acidic residues" evidence="1">
    <location>
        <begin position="436"/>
        <end position="445"/>
    </location>
</feature>
<evidence type="ECO:0000256" key="1">
    <source>
        <dbReference type="SAM" id="MobiDB-lite"/>
    </source>
</evidence>
<sequence length="466" mass="51306">MIFSEFYKGPRSPLTKLRHHQHDHHQLTTAAPDWVKEEYADLLSRDKLKQKEAVKRYITSKVRNDWVFNWPPAPVQESLVEHSDHNDAQVTVKPSEATKTENNVPPTPNTDAPTEVQPIPEAHPLQDDEVRDDDGYHLDDDADGLSDDESEIENNADAESIYSIVSEDPQHYQALTEWTSDLSDDEGATSSPFRFDNPDAVGSAIKASVAARQARQRKELRSEMAWNEGLACFQARRTAWTGARVVRVRAKPSSPTSPSGRSPKRFFFRRSSSTSPAASTTTTVRTSTTSQPHSHEGSAVLSDDSSVAKDSEKALSKQPTAETAPSTPPSTVDDHPVQTLIPLAPPLLPPNNPLRASITPSVYLNLYDKVVLHSLQPTCPINLSDMLRSCVAGWKRDGEWPPQPTAAEPSMAARRKKAANDNNGNVARRMSNVLLGRDKADDGKSGNRIRRSIQRALGIGPPTSGQ</sequence>
<evidence type="ECO:0000313" key="4">
    <source>
        <dbReference type="Proteomes" id="UP000028524"/>
    </source>
</evidence>
<dbReference type="STRING" id="1283841.A0A084QCQ8"/>
<accession>A0A084QCQ8</accession>
<feature type="compositionally biased region" description="Polar residues" evidence="1">
    <location>
        <begin position="100"/>
        <end position="112"/>
    </location>
</feature>
<feature type="region of interest" description="Disordered" evidence="1">
    <location>
        <begin position="92"/>
        <end position="152"/>
    </location>
</feature>
<keyword evidence="4" id="KW-1185">Reference proteome</keyword>
<feature type="compositionally biased region" description="Basic and acidic residues" evidence="1">
    <location>
        <begin position="124"/>
        <end position="139"/>
    </location>
</feature>
<protein>
    <recommendedName>
        <fullName evidence="2">Gag1-like clamp domain-containing protein</fullName>
    </recommendedName>
</protein>
<feature type="compositionally biased region" description="Low complexity" evidence="1">
    <location>
        <begin position="269"/>
        <end position="290"/>
    </location>
</feature>
<feature type="compositionally biased region" description="Acidic residues" evidence="1">
    <location>
        <begin position="140"/>
        <end position="152"/>
    </location>
</feature>
<name>A0A084QCQ8_STAC4</name>
<dbReference type="HOGENOM" id="CLU_015359_1_1_1"/>
<feature type="compositionally biased region" description="Low complexity" evidence="1">
    <location>
        <begin position="319"/>
        <end position="331"/>
    </location>
</feature>
<feature type="domain" description="Gag1-like clamp" evidence="2">
    <location>
        <begin position="191"/>
        <end position="401"/>
    </location>
</feature>
<dbReference type="Pfam" id="PF13259">
    <property type="entry name" value="clamp_Gag1-like"/>
    <property type="match status" value="1"/>
</dbReference>
<dbReference type="EMBL" id="KL660836">
    <property type="protein sequence ID" value="KFA61743.1"/>
    <property type="molecule type" value="Genomic_DNA"/>
</dbReference>
<feature type="compositionally biased region" description="Basic and acidic residues" evidence="1">
    <location>
        <begin position="306"/>
        <end position="315"/>
    </location>
</feature>
<evidence type="ECO:0000313" key="3">
    <source>
        <dbReference type="EMBL" id="KFA61743.1"/>
    </source>
</evidence>
<gene>
    <name evidence="3" type="ORF">S40285_04181</name>
</gene>
<dbReference type="AlphaFoldDB" id="A0A084QCQ8"/>
<organism evidence="3 4">
    <name type="scientific">Stachybotrys chlorohalonatus (strain IBT 40285)</name>
    <dbReference type="NCBI Taxonomy" id="1283841"/>
    <lineage>
        <taxon>Eukaryota</taxon>
        <taxon>Fungi</taxon>
        <taxon>Dikarya</taxon>
        <taxon>Ascomycota</taxon>
        <taxon>Pezizomycotina</taxon>
        <taxon>Sordariomycetes</taxon>
        <taxon>Hypocreomycetidae</taxon>
        <taxon>Hypocreales</taxon>
        <taxon>Stachybotryaceae</taxon>
        <taxon>Stachybotrys</taxon>
    </lineage>
</organism>
<proteinExistence type="predicted"/>
<dbReference type="OMA" id="CFNARRD"/>
<feature type="compositionally biased region" description="Low complexity" evidence="1">
    <location>
        <begin position="252"/>
        <end position="261"/>
    </location>
</feature>
<dbReference type="OrthoDB" id="5422958at2759"/>
<dbReference type="InParanoid" id="A0A084QCQ8"/>
<reference evidence="3 4" key="1">
    <citation type="journal article" date="2014" name="BMC Genomics">
        <title>Comparative genome sequencing reveals chemotype-specific gene clusters in the toxigenic black mold Stachybotrys.</title>
        <authorList>
            <person name="Semeiks J."/>
            <person name="Borek D."/>
            <person name="Otwinowski Z."/>
            <person name="Grishin N.V."/>
        </authorList>
    </citation>
    <scope>NUCLEOTIDE SEQUENCE [LARGE SCALE GENOMIC DNA]</scope>
    <source>
        <strain evidence="3 4">IBT 40285</strain>
    </source>
</reference>